<accession>A0AAU9PTY0</accession>
<keyword evidence="2" id="KW-1185">Reference proteome</keyword>
<organism evidence="1 2">
    <name type="scientific">Lactuca virosa</name>
    <dbReference type="NCBI Taxonomy" id="75947"/>
    <lineage>
        <taxon>Eukaryota</taxon>
        <taxon>Viridiplantae</taxon>
        <taxon>Streptophyta</taxon>
        <taxon>Embryophyta</taxon>
        <taxon>Tracheophyta</taxon>
        <taxon>Spermatophyta</taxon>
        <taxon>Magnoliopsida</taxon>
        <taxon>eudicotyledons</taxon>
        <taxon>Gunneridae</taxon>
        <taxon>Pentapetalae</taxon>
        <taxon>asterids</taxon>
        <taxon>campanulids</taxon>
        <taxon>Asterales</taxon>
        <taxon>Asteraceae</taxon>
        <taxon>Cichorioideae</taxon>
        <taxon>Cichorieae</taxon>
        <taxon>Lactucinae</taxon>
        <taxon>Lactuca</taxon>
    </lineage>
</organism>
<dbReference type="InterPro" id="IPR036457">
    <property type="entry name" value="PPM-type-like_dom_sf"/>
</dbReference>
<reference evidence="1 2" key="1">
    <citation type="submission" date="2022-01" db="EMBL/GenBank/DDBJ databases">
        <authorList>
            <person name="Xiong W."/>
            <person name="Schranz E."/>
        </authorList>
    </citation>
    <scope>NUCLEOTIDE SEQUENCE [LARGE SCALE GENOMIC DNA]</scope>
</reference>
<dbReference type="Proteomes" id="UP001157418">
    <property type="component" value="Unassembled WGS sequence"/>
</dbReference>
<evidence type="ECO:0008006" key="3">
    <source>
        <dbReference type="Google" id="ProtNLM"/>
    </source>
</evidence>
<name>A0AAU9PTY0_9ASTR</name>
<dbReference type="EMBL" id="CAKMRJ010005745">
    <property type="protein sequence ID" value="CAH1453403.1"/>
    <property type="molecule type" value="Genomic_DNA"/>
</dbReference>
<dbReference type="AlphaFoldDB" id="A0AAU9PTY0"/>
<dbReference type="Gene3D" id="3.30.2130.10">
    <property type="entry name" value="VC0802-like"/>
    <property type="match status" value="1"/>
</dbReference>
<evidence type="ECO:0000313" key="2">
    <source>
        <dbReference type="Proteomes" id="UP001157418"/>
    </source>
</evidence>
<evidence type="ECO:0000313" key="1">
    <source>
        <dbReference type="EMBL" id="CAH1453403.1"/>
    </source>
</evidence>
<gene>
    <name evidence="1" type="ORF">LVIROSA_LOCUS38645</name>
</gene>
<comment type="caution">
    <text evidence="1">The sequence shown here is derived from an EMBL/GenBank/DDBJ whole genome shotgun (WGS) entry which is preliminary data.</text>
</comment>
<sequence length="124" mass="13338">MLIDGSLLGIRSKTIVDQTNVADMTHGNEIVLTSIVLKRNVTMLDIVSTHMQGQFGFLAELSSAGGRLVISSDGVWDALSAESALECSRELAPESAAAQIVKRTAWLEIFYMCIPTGVGDMHDV</sequence>
<proteinExistence type="predicted"/>
<dbReference type="SUPFAM" id="SSF81606">
    <property type="entry name" value="PP2C-like"/>
    <property type="match status" value="1"/>
</dbReference>
<protein>
    <recommendedName>
        <fullName evidence="3">Protein-serine/threonine phosphatase</fullName>
    </recommendedName>
</protein>